<accession>M4V7V3</accession>
<dbReference type="PANTHER" id="PTHR15032">
    <property type="entry name" value="N-ACYL-PHOSPHATIDYLETHANOLAMINE-HYDROLYZING PHOSPHOLIPASE D"/>
    <property type="match status" value="1"/>
</dbReference>
<dbReference type="InterPro" id="IPR001279">
    <property type="entry name" value="Metallo-B-lactamas"/>
</dbReference>
<dbReference type="PATRIC" id="fig|1184267.3.peg.282"/>
<dbReference type="STRING" id="1184267.A11Q_280"/>
<name>M4V7V3_9BACT</name>
<dbReference type="AlphaFoldDB" id="M4V7V3"/>
<protein>
    <recommendedName>
        <fullName evidence="1">Metallo-beta-lactamase domain-containing protein</fullName>
    </recommendedName>
</protein>
<dbReference type="KEGG" id="bex:A11Q_280"/>
<gene>
    <name evidence="2" type="ORF">A11Q_280</name>
</gene>
<dbReference type="Gene3D" id="3.60.15.10">
    <property type="entry name" value="Ribonuclease Z/Hydroxyacylglutathione hydrolase-like"/>
    <property type="match status" value="1"/>
</dbReference>
<evidence type="ECO:0000313" key="2">
    <source>
        <dbReference type="EMBL" id="AGH94500.1"/>
    </source>
</evidence>
<dbReference type="EMBL" id="CP003537">
    <property type="protein sequence ID" value="AGH94500.1"/>
    <property type="molecule type" value="Genomic_DNA"/>
</dbReference>
<dbReference type="SUPFAM" id="SSF56281">
    <property type="entry name" value="Metallo-hydrolase/oxidoreductase"/>
    <property type="match status" value="1"/>
</dbReference>
<reference evidence="2 3" key="1">
    <citation type="journal article" date="2013" name="ISME J.">
        <title>By their genes ye shall know them: genomic signatures of predatory bacteria.</title>
        <authorList>
            <person name="Pasternak Z."/>
            <person name="Pietrokovski S."/>
            <person name="Rotem O."/>
            <person name="Gophna U."/>
            <person name="Lurie-Weinberger M.N."/>
            <person name="Jurkevitch E."/>
        </authorList>
    </citation>
    <scope>NUCLEOTIDE SEQUENCE [LARGE SCALE GENOMIC DNA]</scope>
    <source>
        <strain evidence="2 3">JSS</strain>
    </source>
</reference>
<dbReference type="OrthoDB" id="5288928at2"/>
<dbReference type="RefSeq" id="WP_015468990.1">
    <property type="nucleotide sequence ID" value="NC_020813.1"/>
</dbReference>
<dbReference type="eggNOG" id="COG2220">
    <property type="taxonomic scope" value="Bacteria"/>
</dbReference>
<dbReference type="GO" id="GO:0005737">
    <property type="term" value="C:cytoplasm"/>
    <property type="evidence" value="ECO:0007669"/>
    <property type="project" value="TreeGrafter"/>
</dbReference>
<keyword evidence="3" id="KW-1185">Reference proteome</keyword>
<proteinExistence type="predicted"/>
<dbReference type="HOGENOM" id="CLU_020884_0_2_7"/>
<organism evidence="2 3">
    <name type="scientific">Pseudobdellovibrio exovorus JSS</name>
    <dbReference type="NCBI Taxonomy" id="1184267"/>
    <lineage>
        <taxon>Bacteria</taxon>
        <taxon>Pseudomonadati</taxon>
        <taxon>Bdellovibrionota</taxon>
        <taxon>Bdellovibrionia</taxon>
        <taxon>Bdellovibrionales</taxon>
        <taxon>Pseudobdellovibrionaceae</taxon>
        <taxon>Pseudobdellovibrio</taxon>
    </lineage>
</organism>
<dbReference type="PANTHER" id="PTHR15032:SF4">
    <property type="entry name" value="N-ACYL-PHOSPHATIDYLETHANOLAMINE-HYDROLYZING PHOSPHOLIPASE D"/>
    <property type="match status" value="1"/>
</dbReference>
<evidence type="ECO:0000313" key="3">
    <source>
        <dbReference type="Proteomes" id="UP000012040"/>
    </source>
</evidence>
<dbReference type="Pfam" id="PF12706">
    <property type="entry name" value="Lactamase_B_2"/>
    <property type="match status" value="1"/>
</dbReference>
<feature type="domain" description="Metallo-beta-lactamase" evidence="1">
    <location>
        <begin position="128"/>
        <end position="321"/>
    </location>
</feature>
<dbReference type="InterPro" id="IPR036866">
    <property type="entry name" value="RibonucZ/Hydroxyglut_hydro"/>
</dbReference>
<dbReference type="Proteomes" id="UP000012040">
    <property type="component" value="Chromosome"/>
</dbReference>
<sequence>MKFFAILILVLIAIPILAIVTLYALSYPSFGQYPQAEYRQRFEQSPQYDKERGIFVNRRPRLLEEMRKKVMTAKGIYDFFAGGLDKTPLSLLPEVKPDMQEFLKPSPNLKVIWFGHSSFILNFDGKIILFDPVFSGSAAPVSFMIKRFQPAVITLEDLPKIDYIVISHDHYDHLDKKSIQFFQNKDVKFLTPLGVGSYLQGWGIEESRITELDWWQNLKVEDLEFIATPAQHFSGRDGRHDNQTLWASWVIRNSQHNIYFSGDSGYDIHFQDIGERFGPFDIAFLETGQYNERWKEVHMLPSEAAQAYFDLRAKRFFPVHWGMFVLALHPWYDPIQTISQLAEERQINLVSPKLGEMIIINDDYKSENWWKDLIAPKAN</sequence>
<evidence type="ECO:0000259" key="1">
    <source>
        <dbReference type="Pfam" id="PF12706"/>
    </source>
</evidence>